<feature type="non-terminal residue" evidence="1">
    <location>
        <position position="90"/>
    </location>
</feature>
<dbReference type="AlphaFoldDB" id="A0A0B6Z1D9"/>
<accession>A0A0B6Z1D9</accession>
<organism evidence="1">
    <name type="scientific">Arion vulgaris</name>
    <dbReference type="NCBI Taxonomy" id="1028688"/>
    <lineage>
        <taxon>Eukaryota</taxon>
        <taxon>Metazoa</taxon>
        <taxon>Spiralia</taxon>
        <taxon>Lophotrochozoa</taxon>
        <taxon>Mollusca</taxon>
        <taxon>Gastropoda</taxon>
        <taxon>Heterobranchia</taxon>
        <taxon>Euthyneura</taxon>
        <taxon>Panpulmonata</taxon>
        <taxon>Eupulmonata</taxon>
        <taxon>Stylommatophora</taxon>
        <taxon>Helicina</taxon>
        <taxon>Arionoidea</taxon>
        <taxon>Arionidae</taxon>
        <taxon>Arion</taxon>
    </lineage>
</organism>
<sequence>NNKAQQTMLEGTWKFPQVADAISLDSSTGDEIIDTDDESFMTCSLPDADLTYFDQQINHDYTMSIAGDSSRNISRNASWLQEGLNICAVM</sequence>
<evidence type="ECO:0000313" key="1">
    <source>
        <dbReference type="EMBL" id="CEK61495.1"/>
    </source>
</evidence>
<feature type="non-terminal residue" evidence="1">
    <location>
        <position position="1"/>
    </location>
</feature>
<name>A0A0B6Z1D9_9EUPU</name>
<gene>
    <name evidence="1" type="primary">ORF42414</name>
</gene>
<proteinExistence type="predicted"/>
<reference evidence="1" key="1">
    <citation type="submission" date="2014-12" db="EMBL/GenBank/DDBJ databases">
        <title>Insight into the proteome of Arion vulgaris.</title>
        <authorList>
            <person name="Aradska J."/>
            <person name="Bulat T."/>
            <person name="Smidak R."/>
            <person name="Sarate P."/>
            <person name="Gangsoo J."/>
            <person name="Sialana F."/>
            <person name="Bilban M."/>
            <person name="Lubec G."/>
        </authorList>
    </citation>
    <scope>NUCLEOTIDE SEQUENCE</scope>
    <source>
        <tissue evidence="1">Skin</tissue>
    </source>
</reference>
<protein>
    <submittedName>
        <fullName evidence="1">Uncharacterized protein</fullName>
    </submittedName>
</protein>
<dbReference type="EMBL" id="HACG01014630">
    <property type="protein sequence ID" value="CEK61495.1"/>
    <property type="molecule type" value="Transcribed_RNA"/>
</dbReference>